<dbReference type="Proteomes" id="UP001642464">
    <property type="component" value="Unassembled WGS sequence"/>
</dbReference>
<keyword evidence="11" id="KW-1185">Reference proteome</keyword>
<dbReference type="InterPro" id="IPR013057">
    <property type="entry name" value="AA_transpt_TM"/>
</dbReference>
<evidence type="ECO:0000256" key="6">
    <source>
        <dbReference type="ARBA" id="ARBA00022989"/>
    </source>
</evidence>
<feature type="transmembrane region" description="Helical" evidence="8">
    <location>
        <begin position="54"/>
        <end position="74"/>
    </location>
</feature>
<comment type="subcellular location">
    <subcellularLocation>
        <location evidence="1">Membrane</location>
        <topology evidence="1">Multi-pass membrane protein</topology>
    </subcellularLocation>
</comment>
<comment type="caution">
    <text evidence="10">The sequence shown here is derived from an EMBL/GenBank/DDBJ whole genome shotgun (WGS) entry which is preliminary data.</text>
</comment>
<feature type="transmembrane region" description="Helical" evidence="8">
    <location>
        <begin position="6"/>
        <end position="29"/>
    </location>
</feature>
<keyword evidence="4 8" id="KW-0812">Transmembrane</keyword>
<dbReference type="PANTHER" id="PTHR22950:SF458">
    <property type="entry name" value="SODIUM-COUPLED NEUTRAL AMINO ACID TRANSPORTER 11-RELATED"/>
    <property type="match status" value="1"/>
</dbReference>
<evidence type="ECO:0000313" key="11">
    <source>
        <dbReference type="Proteomes" id="UP001642464"/>
    </source>
</evidence>
<evidence type="ECO:0000256" key="1">
    <source>
        <dbReference type="ARBA" id="ARBA00004141"/>
    </source>
</evidence>
<feature type="domain" description="Amino acid transporter transmembrane" evidence="9">
    <location>
        <begin position="66"/>
        <end position="228"/>
    </location>
</feature>
<evidence type="ECO:0000256" key="7">
    <source>
        <dbReference type="ARBA" id="ARBA00023136"/>
    </source>
</evidence>
<keyword evidence="5" id="KW-0029">Amino-acid transport</keyword>
<feature type="transmembrane region" description="Helical" evidence="8">
    <location>
        <begin position="145"/>
        <end position="166"/>
    </location>
</feature>
<evidence type="ECO:0000313" key="10">
    <source>
        <dbReference type="EMBL" id="CAK9060056.1"/>
    </source>
</evidence>
<evidence type="ECO:0000256" key="3">
    <source>
        <dbReference type="ARBA" id="ARBA00022448"/>
    </source>
</evidence>
<keyword evidence="3" id="KW-0813">Transport</keyword>
<name>A0ABP0N8T5_9DINO</name>
<accession>A0ABP0N8T5</accession>
<evidence type="ECO:0000256" key="8">
    <source>
        <dbReference type="SAM" id="Phobius"/>
    </source>
</evidence>
<evidence type="ECO:0000259" key="9">
    <source>
        <dbReference type="Pfam" id="PF01490"/>
    </source>
</evidence>
<reference evidence="10 11" key="1">
    <citation type="submission" date="2024-02" db="EMBL/GenBank/DDBJ databases">
        <authorList>
            <person name="Chen Y."/>
            <person name="Shah S."/>
            <person name="Dougan E. K."/>
            <person name="Thang M."/>
            <person name="Chan C."/>
        </authorList>
    </citation>
    <scope>NUCLEOTIDE SEQUENCE [LARGE SCALE GENOMIC DNA]</scope>
</reference>
<keyword evidence="6 8" id="KW-1133">Transmembrane helix</keyword>
<feature type="transmembrane region" description="Helical" evidence="8">
    <location>
        <begin position="94"/>
        <end position="117"/>
    </location>
</feature>
<dbReference type="EMBL" id="CAXAMM010027014">
    <property type="protein sequence ID" value="CAK9060056.1"/>
    <property type="molecule type" value="Genomic_DNA"/>
</dbReference>
<proteinExistence type="inferred from homology"/>
<sequence length="241" mass="25803">EIWHLSPPIILSSVVILMSACGLSAVVMLTRSPPRGPRQLEYLGRAFDDERRNIATPSATFSLVATMVGFWWVLGCVFPGGGVLSLPFAMSQCGLVLGTGCLLLSAVGSAWTLSMLVDCARATGRDSFELVGHAAYGEMSRKATIALVFLICWLTKIAYFVLLTDLMVPVAELIVPSLHGLGPETIRRIVVCIAALILSPMCYKSNLSALSFMCFASVASVVVVGCVVGIRAFQSFGKEHQ</sequence>
<comment type="similarity">
    <text evidence="2">Belongs to the amino acid/polyamine transporter 2 family.</text>
</comment>
<evidence type="ECO:0000256" key="2">
    <source>
        <dbReference type="ARBA" id="ARBA00008066"/>
    </source>
</evidence>
<keyword evidence="7 8" id="KW-0472">Membrane</keyword>
<gene>
    <name evidence="10" type="ORF">SCF082_LOCUS31704</name>
</gene>
<dbReference type="PANTHER" id="PTHR22950">
    <property type="entry name" value="AMINO ACID TRANSPORTER"/>
    <property type="match status" value="1"/>
</dbReference>
<feature type="non-terminal residue" evidence="10">
    <location>
        <position position="241"/>
    </location>
</feature>
<protein>
    <recommendedName>
        <fullName evidence="9">Amino acid transporter transmembrane domain-containing protein</fullName>
    </recommendedName>
</protein>
<feature type="transmembrane region" description="Helical" evidence="8">
    <location>
        <begin position="210"/>
        <end position="233"/>
    </location>
</feature>
<feature type="non-terminal residue" evidence="10">
    <location>
        <position position="1"/>
    </location>
</feature>
<organism evidence="10 11">
    <name type="scientific">Durusdinium trenchii</name>
    <dbReference type="NCBI Taxonomy" id="1381693"/>
    <lineage>
        <taxon>Eukaryota</taxon>
        <taxon>Sar</taxon>
        <taxon>Alveolata</taxon>
        <taxon>Dinophyceae</taxon>
        <taxon>Suessiales</taxon>
        <taxon>Symbiodiniaceae</taxon>
        <taxon>Durusdinium</taxon>
    </lineage>
</organism>
<evidence type="ECO:0000256" key="4">
    <source>
        <dbReference type="ARBA" id="ARBA00022692"/>
    </source>
</evidence>
<evidence type="ECO:0000256" key="5">
    <source>
        <dbReference type="ARBA" id="ARBA00022970"/>
    </source>
</evidence>
<dbReference type="Pfam" id="PF01490">
    <property type="entry name" value="Aa_trans"/>
    <property type="match status" value="1"/>
</dbReference>